<dbReference type="InterPro" id="IPR025711">
    <property type="entry name" value="PepSY"/>
</dbReference>
<proteinExistence type="predicted"/>
<evidence type="ECO:0000313" key="3">
    <source>
        <dbReference type="Proteomes" id="UP000306420"/>
    </source>
</evidence>
<dbReference type="RefSeq" id="WP_138403723.1">
    <property type="nucleotide sequence ID" value="NZ_VBSP01000003.1"/>
</dbReference>
<dbReference type="SUPFAM" id="SSF54403">
    <property type="entry name" value="Cystatin/monellin"/>
    <property type="match status" value="2"/>
</dbReference>
<dbReference type="Gene3D" id="3.10.450.40">
    <property type="match status" value="2"/>
</dbReference>
<dbReference type="OrthoDB" id="2242521at2"/>
<feature type="domain" description="PepSY" evidence="1">
    <location>
        <begin position="96"/>
        <end position="150"/>
    </location>
</feature>
<dbReference type="AlphaFoldDB" id="A0A5R9EJQ0"/>
<evidence type="ECO:0000259" key="1">
    <source>
        <dbReference type="Pfam" id="PF03413"/>
    </source>
</evidence>
<comment type="caution">
    <text evidence="2">The sequence shown here is derived from an EMBL/GenBank/DDBJ whole genome shotgun (WGS) entry which is preliminary data.</text>
</comment>
<dbReference type="Proteomes" id="UP000306420">
    <property type="component" value="Unassembled WGS sequence"/>
</dbReference>
<dbReference type="Pfam" id="PF03413">
    <property type="entry name" value="PepSY"/>
    <property type="match status" value="1"/>
</dbReference>
<name>A0A5R9EJQ0_9LACT</name>
<reference evidence="2 3" key="1">
    <citation type="submission" date="2019-05" db="EMBL/GenBank/DDBJ databases">
        <title>The metagenome of a microbial culture collection derived from dairy environment covers the genomic content of the human microbiome.</title>
        <authorList>
            <person name="Roder T."/>
            <person name="Wuthrich D."/>
            <person name="Sattari Z."/>
            <person name="Von Ah U."/>
            <person name="Bar C."/>
            <person name="Ronchi F."/>
            <person name="Macpherson A.J."/>
            <person name="Ganal-Vonarburg S.C."/>
            <person name="Bruggmann R."/>
            <person name="Vergeres G."/>
        </authorList>
    </citation>
    <scope>NUCLEOTIDE SEQUENCE [LARGE SCALE GENOMIC DNA]</scope>
    <source>
        <strain evidence="2 3">FAM 24227</strain>
    </source>
</reference>
<accession>A0A5R9EJQ0</accession>
<sequence>MNRKVVSGLTVLLLIVLVALLFIYSQSMGSMVQAQEETVELVSLDYNVEEVNDFYWVTIDESYFTLDFTDENGNQIYAIVTQDGGDIQYYTSQDIISHQDALSITLSENDPTKLLQPRLGMMNNQPVWEISFKAENNTLSYYYINASNGEWIQSIANI</sequence>
<dbReference type="InterPro" id="IPR046350">
    <property type="entry name" value="Cystatin_sf"/>
</dbReference>
<protein>
    <recommendedName>
        <fullName evidence="1">PepSY domain-containing protein</fullName>
    </recommendedName>
</protein>
<dbReference type="EMBL" id="VBSP01000003">
    <property type="protein sequence ID" value="TLQ49192.1"/>
    <property type="molecule type" value="Genomic_DNA"/>
</dbReference>
<organism evidence="2 3">
    <name type="scientific">Ruoffia tabacinasalis</name>
    <dbReference type="NCBI Taxonomy" id="87458"/>
    <lineage>
        <taxon>Bacteria</taxon>
        <taxon>Bacillati</taxon>
        <taxon>Bacillota</taxon>
        <taxon>Bacilli</taxon>
        <taxon>Lactobacillales</taxon>
        <taxon>Aerococcaceae</taxon>
        <taxon>Ruoffia</taxon>
    </lineage>
</organism>
<evidence type="ECO:0000313" key="2">
    <source>
        <dbReference type="EMBL" id="TLQ49192.1"/>
    </source>
</evidence>
<gene>
    <name evidence="2" type="ORF">FEZ33_02030</name>
</gene>